<dbReference type="PANTHER" id="PTHR38441:SF1">
    <property type="entry name" value="MEMBRANE PROTEIN"/>
    <property type="match status" value="1"/>
</dbReference>
<keyword evidence="1" id="KW-1133">Transmembrane helix</keyword>
<dbReference type="PANTHER" id="PTHR38441">
    <property type="entry name" value="INTEGRAL MEMBRANE PROTEIN-RELATED"/>
    <property type="match status" value="1"/>
</dbReference>
<protein>
    <submittedName>
        <fullName evidence="2">Membrane protein</fullName>
    </submittedName>
</protein>
<feature type="transmembrane region" description="Helical" evidence="1">
    <location>
        <begin position="71"/>
        <end position="93"/>
    </location>
</feature>
<dbReference type="AlphaFoldDB" id="A0A0K2H1P1"/>
<dbReference type="STRING" id="1408189.CLAC_09950"/>
<dbReference type="RefSeq" id="WP_053412753.1">
    <property type="nucleotide sequence ID" value="NZ_CP006841.1"/>
</dbReference>
<sequence>MSAVPAPTNRHKPQAAEYRYVRDTAQFQELRTKFRSFTIPMTVAGLVWYIAFVLFATFAPELVAMPVMGNINLGIVLGILQFVTTFAITWIYISFANKKLEPMQAAIRDAMENGDIAQQLAKEGK</sequence>
<keyword evidence="1" id="KW-0812">Transmembrane</keyword>
<gene>
    <name evidence="2" type="ORF">CLAC_09950</name>
</gene>
<dbReference type="KEGG" id="clw:CLAC_09950"/>
<evidence type="ECO:0000313" key="2">
    <source>
        <dbReference type="EMBL" id="ALA67944.1"/>
    </source>
</evidence>
<evidence type="ECO:0000313" key="3">
    <source>
        <dbReference type="Proteomes" id="UP000058446"/>
    </source>
</evidence>
<dbReference type="Proteomes" id="UP000058446">
    <property type="component" value="Chromosome"/>
</dbReference>
<feature type="transmembrane region" description="Helical" evidence="1">
    <location>
        <begin position="37"/>
        <end position="59"/>
    </location>
</feature>
<keyword evidence="1" id="KW-0472">Membrane</keyword>
<proteinExistence type="predicted"/>
<dbReference type="Pfam" id="PF04341">
    <property type="entry name" value="DUF485"/>
    <property type="match status" value="1"/>
</dbReference>
<dbReference type="InterPro" id="IPR007436">
    <property type="entry name" value="DUF485"/>
</dbReference>
<name>A0A0K2H1P1_9CORY</name>
<dbReference type="PATRIC" id="fig|1408189.4.peg.1999"/>
<keyword evidence="3" id="KW-1185">Reference proteome</keyword>
<reference evidence="2 3" key="1">
    <citation type="submission" date="2013-10" db="EMBL/GenBank/DDBJ databases">
        <title>Complete genome sequence of Corynebacterium lactis DSM 45799(T), isolated from raw cow milk.</title>
        <authorList>
            <person name="Ruckert C."/>
            <person name="Albersmeier A."/>
            <person name="Lipski A."/>
            <person name="Kalinowski J."/>
        </authorList>
    </citation>
    <scope>NUCLEOTIDE SEQUENCE [LARGE SCALE GENOMIC DNA]</scope>
    <source>
        <strain evidence="2 3">RW2-5</strain>
    </source>
</reference>
<dbReference type="OrthoDB" id="3543412at2"/>
<dbReference type="EMBL" id="CP006841">
    <property type="protein sequence ID" value="ALA67944.1"/>
    <property type="molecule type" value="Genomic_DNA"/>
</dbReference>
<evidence type="ECO:0000256" key="1">
    <source>
        <dbReference type="SAM" id="Phobius"/>
    </source>
</evidence>
<organism evidence="2 3">
    <name type="scientific">Corynebacterium lactis RW2-5</name>
    <dbReference type="NCBI Taxonomy" id="1408189"/>
    <lineage>
        <taxon>Bacteria</taxon>
        <taxon>Bacillati</taxon>
        <taxon>Actinomycetota</taxon>
        <taxon>Actinomycetes</taxon>
        <taxon>Mycobacteriales</taxon>
        <taxon>Corynebacteriaceae</taxon>
        <taxon>Corynebacterium</taxon>
    </lineage>
</organism>
<accession>A0A0K2H1P1</accession>